<name>A0ACA9M8M3_9GLOM</name>
<accession>A0ACA9M8M3</accession>
<proteinExistence type="predicted"/>
<evidence type="ECO:0000313" key="1">
    <source>
        <dbReference type="EMBL" id="CAG8569465.1"/>
    </source>
</evidence>
<sequence length="52" mass="5774">MGVKVNKSTITQILQAKEKRLADEHQTILSDALLIEKAKMLANELGVPEDKL</sequence>
<keyword evidence="2" id="KW-1185">Reference proteome</keyword>
<protein>
    <submittedName>
        <fullName evidence="1">6652_t:CDS:1</fullName>
    </submittedName>
</protein>
<dbReference type="Proteomes" id="UP000789920">
    <property type="component" value="Unassembled WGS sequence"/>
</dbReference>
<reference evidence="1" key="1">
    <citation type="submission" date="2021-06" db="EMBL/GenBank/DDBJ databases">
        <authorList>
            <person name="Kallberg Y."/>
            <person name="Tangrot J."/>
            <person name="Rosling A."/>
        </authorList>
    </citation>
    <scope>NUCLEOTIDE SEQUENCE</scope>
    <source>
        <strain evidence="1">MA461A</strain>
    </source>
</reference>
<dbReference type="EMBL" id="CAJVQC010006654">
    <property type="protein sequence ID" value="CAG8569465.1"/>
    <property type="molecule type" value="Genomic_DNA"/>
</dbReference>
<organism evidence="1 2">
    <name type="scientific">Racocetra persica</name>
    <dbReference type="NCBI Taxonomy" id="160502"/>
    <lineage>
        <taxon>Eukaryota</taxon>
        <taxon>Fungi</taxon>
        <taxon>Fungi incertae sedis</taxon>
        <taxon>Mucoromycota</taxon>
        <taxon>Glomeromycotina</taxon>
        <taxon>Glomeromycetes</taxon>
        <taxon>Diversisporales</taxon>
        <taxon>Gigasporaceae</taxon>
        <taxon>Racocetra</taxon>
    </lineage>
</organism>
<gene>
    <name evidence="1" type="ORF">RPERSI_LOCUS4693</name>
</gene>
<evidence type="ECO:0000313" key="2">
    <source>
        <dbReference type="Proteomes" id="UP000789920"/>
    </source>
</evidence>
<comment type="caution">
    <text evidence="1">The sequence shown here is derived from an EMBL/GenBank/DDBJ whole genome shotgun (WGS) entry which is preliminary data.</text>
</comment>